<dbReference type="AlphaFoldDB" id="W9CQP5"/>
<proteinExistence type="predicted"/>
<feature type="compositionally biased region" description="Basic and acidic residues" evidence="1">
    <location>
        <begin position="341"/>
        <end position="352"/>
    </location>
</feature>
<evidence type="ECO:0000256" key="1">
    <source>
        <dbReference type="SAM" id="MobiDB-lite"/>
    </source>
</evidence>
<feature type="region of interest" description="Disordered" evidence="1">
    <location>
        <begin position="428"/>
        <end position="541"/>
    </location>
</feature>
<name>W9CQP5_SCLBF</name>
<feature type="compositionally biased region" description="Polar residues" evidence="1">
    <location>
        <begin position="498"/>
        <end position="507"/>
    </location>
</feature>
<feature type="region of interest" description="Disordered" evidence="1">
    <location>
        <begin position="219"/>
        <end position="271"/>
    </location>
</feature>
<sequence>MDQINKVKPTMENSNPFHWEMQLLAQEFNEREARQVASNRSHLADQASLREHNHNVAQLENRKRHQLAILDEEQESEIDVINKKYVQKFRELEADYINKRDDLEGELFKKVGRSYKKLQKLHIKNLSQSQEFERKANDILKRMASSLKEENTICVLESVRKVPVAAVAAVKTPPVSSASVSTTPVSEAETIILNQYLEASPSEIQPLLKGEPYFEFRDTPPYAPDALSAPTPPAPHLVLSSSPENHSVKRQKTNGQSHKSAKNNPNSSLIGASEAQDSLDMHSSMQSFSMDSGETFVSHAKSRFLSTKTSDRDLTGTQAIAQYHNLNQRTEYVSAPSLNSQDRRTANGESEKFLNNGSMSPPLISRVRPAHLQEPLDSDLMSGGNHPDFPPAFAQVATRGHASLQTTRPLKRAPMKSFSKDVFTDDTSDIEEDCQGSDFNGRKATLSKRKASDINMDGPFEELPIEKTETPTQIQPERGGSSRAQRPRRRLTNPPRLSNANSTQQVTIAPKPRNTEPIRRVNSYPRPSSAEPTRQVPSTYRPSIAESQLSIVFFSIDFMSYDPGSPAKCYPVSWSGMKGSHNYRLQVMHLKKRILHPYDGAEDKSSQYPKLRIDGSWVLGGFYHKEMNNHRLEIYRPRSKSEYRAEDEEDINPANIQSARIRIKFTSGVELERFLEWYRGMHPGAEMRPNDLLGTFRQFFQASSASDPTLRREIENRAQRGALMTPV</sequence>
<feature type="region of interest" description="Disordered" evidence="1">
    <location>
        <begin position="335"/>
        <end position="362"/>
    </location>
</feature>
<accession>W9CQP5</accession>
<organism evidence="2 3">
    <name type="scientific">Sclerotinia borealis (strain F-4128)</name>
    <dbReference type="NCBI Taxonomy" id="1432307"/>
    <lineage>
        <taxon>Eukaryota</taxon>
        <taxon>Fungi</taxon>
        <taxon>Dikarya</taxon>
        <taxon>Ascomycota</taxon>
        <taxon>Pezizomycotina</taxon>
        <taxon>Leotiomycetes</taxon>
        <taxon>Helotiales</taxon>
        <taxon>Sclerotiniaceae</taxon>
        <taxon>Sclerotinia</taxon>
    </lineage>
</organism>
<feature type="compositionally biased region" description="Polar residues" evidence="1">
    <location>
        <begin position="530"/>
        <end position="541"/>
    </location>
</feature>
<feature type="compositionally biased region" description="Polar residues" evidence="1">
    <location>
        <begin position="253"/>
        <end position="270"/>
    </location>
</feature>
<gene>
    <name evidence="2" type="ORF">SBOR_1251</name>
</gene>
<comment type="caution">
    <text evidence="2">The sequence shown here is derived from an EMBL/GenBank/DDBJ whole genome shotgun (WGS) entry which is preliminary data.</text>
</comment>
<evidence type="ECO:0000313" key="3">
    <source>
        <dbReference type="Proteomes" id="UP000019487"/>
    </source>
</evidence>
<protein>
    <submittedName>
        <fullName evidence="2">Uncharacterized protein</fullName>
    </submittedName>
</protein>
<dbReference type="EMBL" id="AYSA01000044">
    <property type="protein sequence ID" value="ESZ98373.1"/>
    <property type="molecule type" value="Genomic_DNA"/>
</dbReference>
<keyword evidence="3" id="KW-1185">Reference proteome</keyword>
<dbReference type="HOGENOM" id="CLU_380892_0_0_1"/>
<evidence type="ECO:0000313" key="2">
    <source>
        <dbReference type="EMBL" id="ESZ98373.1"/>
    </source>
</evidence>
<dbReference type="Proteomes" id="UP000019487">
    <property type="component" value="Unassembled WGS sequence"/>
</dbReference>
<reference evidence="2 3" key="1">
    <citation type="journal article" date="2014" name="Genome Announc.">
        <title>Draft genome sequence of Sclerotinia borealis, a psychrophilic plant pathogenic fungus.</title>
        <authorList>
            <person name="Mardanov A.V."/>
            <person name="Beletsky A.V."/>
            <person name="Kadnikov V.V."/>
            <person name="Ignatov A.N."/>
            <person name="Ravin N.V."/>
        </authorList>
    </citation>
    <scope>NUCLEOTIDE SEQUENCE [LARGE SCALE GENOMIC DNA]</scope>
    <source>
        <strain evidence="3">F-4157</strain>
    </source>
</reference>
<dbReference type="OrthoDB" id="3535797at2759"/>